<evidence type="ECO:0000256" key="2">
    <source>
        <dbReference type="ARBA" id="ARBA00007399"/>
    </source>
</evidence>
<dbReference type="Pfam" id="PF02753">
    <property type="entry name" value="PapD_C"/>
    <property type="match status" value="1"/>
</dbReference>
<feature type="domain" description="Pili assembly chaperone C-terminal" evidence="8">
    <location>
        <begin position="166"/>
        <end position="226"/>
    </location>
</feature>
<evidence type="ECO:0000256" key="5">
    <source>
        <dbReference type="ARBA" id="ARBA00023186"/>
    </source>
</evidence>
<dbReference type="GO" id="GO:0030288">
    <property type="term" value="C:outer membrane-bounded periplasmic space"/>
    <property type="evidence" value="ECO:0007669"/>
    <property type="project" value="InterPro"/>
</dbReference>
<accession>A0A217EDB4</accession>
<dbReference type="RefSeq" id="WP_228149575.1">
    <property type="nucleotide sequence ID" value="NZ_FZLN01000001.1"/>
</dbReference>
<dbReference type="InterPro" id="IPR016148">
    <property type="entry name" value="Pili_assmbl_chaperone_C"/>
</dbReference>
<dbReference type="InterPro" id="IPR008962">
    <property type="entry name" value="PapD-like_sf"/>
</dbReference>
<feature type="signal peptide" evidence="6">
    <location>
        <begin position="1"/>
        <end position="20"/>
    </location>
</feature>
<dbReference type="Pfam" id="PF00345">
    <property type="entry name" value="PapD_N"/>
    <property type="match status" value="1"/>
</dbReference>
<dbReference type="SUPFAM" id="SSF49584">
    <property type="entry name" value="Periplasmic chaperone C-domain"/>
    <property type="match status" value="1"/>
</dbReference>
<evidence type="ECO:0000256" key="3">
    <source>
        <dbReference type="ARBA" id="ARBA00022729"/>
    </source>
</evidence>
<proteinExistence type="inferred from homology"/>
<keyword evidence="3 6" id="KW-0732">Signal</keyword>
<gene>
    <name evidence="9" type="ORF">SAMN05444584_0406</name>
</gene>
<feature type="domain" description="Pili assembly chaperone N-terminal" evidence="7">
    <location>
        <begin position="21"/>
        <end position="142"/>
    </location>
</feature>
<dbReference type="InterPro" id="IPR036316">
    <property type="entry name" value="Pili_assmbl_chap_C_dom_sf"/>
</dbReference>
<dbReference type="Proteomes" id="UP000243463">
    <property type="component" value="Unassembled WGS sequence"/>
</dbReference>
<dbReference type="PRINTS" id="PR00969">
    <property type="entry name" value="CHAPERONPILI"/>
</dbReference>
<dbReference type="InterPro" id="IPR001829">
    <property type="entry name" value="Pili_assmbl_chaperone_bac"/>
</dbReference>
<dbReference type="PANTHER" id="PTHR30251:SF25">
    <property type="entry name" value="FIMBRIAE CHAPARONE"/>
    <property type="match status" value="1"/>
</dbReference>
<dbReference type="PROSITE" id="PS51257">
    <property type="entry name" value="PROKAR_LIPOPROTEIN"/>
    <property type="match status" value="1"/>
</dbReference>
<reference evidence="10" key="1">
    <citation type="submission" date="2017-06" db="EMBL/GenBank/DDBJ databases">
        <authorList>
            <person name="Varghese N."/>
            <person name="Submissions S."/>
        </authorList>
    </citation>
    <scope>NUCLEOTIDE SEQUENCE [LARGE SCALE GENOMIC DNA]</scope>
    <source>
        <strain evidence="10">ANC 5114</strain>
    </source>
</reference>
<keyword evidence="5" id="KW-0143">Chaperone</keyword>
<evidence type="ECO:0000259" key="7">
    <source>
        <dbReference type="Pfam" id="PF00345"/>
    </source>
</evidence>
<dbReference type="GO" id="GO:0071555">
    <property type="term" value="P:cell wall organization"/>
    <property type="evidence" value="ECO:0007669"/>
    <property type="project" value="InterPro"/>
</dbReference>
<dbReference type="AlphaFoldDB" id="A0A217EDB4"/>
<evidence type="ECO:0000256" key="6">
    <source>
        <dbReference type="SAM" id="SignalP"/>
    </source>
</evidence>
<dbReference type="PANTHER" id="PTHR30251">
    <property type="entry name" value="PILUS ASSEMBLY CHAPERONE"/>
    <property type="match status" value="1"/>
</dbReference>
<dbReference type="SUPFAM" id="SSF49354">
    <property type="entry name" value="PapD-like"/>
    <property type="match status" value="1"/>
</dbReference>
<keyword evidence="4" id="KW-0574">Periplasm</keyword>
<sequence>MKKYVNALLLSLISTQGCFAGVTITGTRIIFPSDQNQVVIQLNNPDQRASLVQSWLDDGNPKEIPPADRIPFILTPPLVRIEAQKGQMLRLIAKDTSQLPKDRESLYWFNILDVAPTSQNEPNKLNISVRSRIKVFYRPSHLTERPESYYSKLKFKYSAADHTVVVSNPSPYFINFQDVTLNSGSGSKEPYTAPLMIAPLSETRFSVKTAMPQTINYTLINDFGGTASFNAKID</sequence>
<dbReference type="InterPro" id="IPR013783">
    <property type="entry name" value="Ig-like_fold"/>
</dbReference>
<dbReference type="EMBL" id="FZLN01000001">
    <property type="protein sequence ID" value="SNQ28483.1"/>
    <property type="molecule type" value="Genomic_DNA"/>
</dbReference>
<keyword evidence="10" id="KW-1185">Reference proteome</keyword>
<dbReference type="Gene3D" id="2.60.40.10">
    <property type="entry name" value="Immunoglobulins"/>
    <property type="match status" value="2"/>
</dbReference>
<name>A0A217EDB4_9GAMM</name>
<feature type="chain" id="PRO_5012690936" evidence="6">
    <location>
        <begin position="21"/>
        <end position="234"/>
    </location>
</feature>
<dbReference type="InterPro" id="IPR050643">
    <property type="entry name" value="Periplasmic_pilus_chap"/>
</dbReference>
<evidence type="ECO:0000313" key="9">
    <source>
        <dbReference type="EMBL" id="SNQ28483.1"/>
    </source>
</evidence>
<comment type="subcellular location">
    <subcellularLocation>
        <location evidence="1">Periplasm</location>
    </subcellularLocation>
</comment>
<evidence type="ECO:0000256" key="4">
    <source>
        <dbReference type="ARBA" id="ARBA00022764"/>
    </source>
</evidence>
<evidence type="ECO:0000259" key="8">
    <source>
        <dbReference type="Pfam" id="PF02753"/>
    </source>
</evidence>
<protein>
    <submittedName>
        <fullName evidence="9">Fimbrial chaperone protein/chaperone protein EcpD</fullName>
    </submittedName>
</protein>
<organism evidence="9 10">
    <name type="scientific">Acinetobacter apis</name>
    <dbReference type="NCBI Taxonomy" id="1229165"/>
    <lineage>
        <taxon>Bacteria</taxon>
        <taxon>Pseudomonadati</taxon>
        <taxon>Pseudomonadota</taxon>
        <taxon>Gammaproteobacteria</taxon>
        <taxon>Moraxellales</taxon>
        <taxon>Moraxellaceae</taxon>
        <taxon>Acinetobacter</taxon>
    </lineage>
</organism>
<evidence type="ECO:0000256" key="1">
    <source>
        <dbReference type="ARBA" id="ARBA00004418"/>
    </source>
</evidence>
<evidence type="ECO:0000313" key="10">
    <source>
        <dbReference type="Proteomes" id="UP000243463"/>
    </source>
</evidence>
<dbReference type="InterPro" id="IPR016147">
    <property type="entry name" value="Pili_assmbl_chaperone_N"/>
</dbReference>
<comment type="similarity">
    <text evidence="2">Belongs to the periplasmic pilus chaperone family.</text>
</comment>